<dbReference type="Pfam" id="PF12822">
    <property type="entry name" value="ECF_trnsprt"/>
    <property type="match status" value="1"/>
</dbReference>
<keyword evidence="6 9" id="KW-1133">Transmembrane helix</keyword>
<keyword evidence="5 9" id="KW-0812">Transmembrane</keyword>
<dbReference type="GO" id="GO:0005886">
    <property type="term" value="C:plasma membrane"/>
    <property type="evidence" value="ECO:0007669"/>
    <property type="project" value="UniProtKB-SubCell"/>
</dbReference>
<feature type="transmembrane region" description="Helical" evidence="9">
    <location>
        <begin position="166"/>
        <end position="188"/>
    </location>
</feature>
<feature type="transmembrane region" description="Helical" evidence="9">
    <location>
        <begin position="12"/>
        <end position="34"/>
    </location>
</feature>
<keyword evidence="7 8" id="KW-0472">Membrane</keyword>
<dbReference type="PANTHER" id="PTHR38438">
    <property type="entry name" value="RIBOFLAVIN TRANSPORTER RIBU"/>
    <property type="match status" value="1"/>
</dbReference>
<feature type="transmembrane region" description="Helical" evidence="9">
    <location>
        <begin position="106"/>
        <end position="127"/>
    </location>
</feature>
<name>A0A9D1RD00_9FIRM</name>
<evidence type="ECO:0000256" key="9">
    <source>
        <dbReference type="SAM" id="Phobius"/>
    </source>
</evidence>
<dbReference type="GO" id="GO:0032217">
    <property type="term" value="F:riboflavin transmembrane transporter activity"/>
    <property type="evidence" value="ECO:0007669"/>
    <property type="project" value="UniProtKB-UniRule"/>
</dbReference>
<dbReference type="Proteomes" id="UP000824205">
    <property type="component" value="Unassembled WGS sequence"/>
</dbReference>
<evidence type="ECO:0000256" key="3">
    <source>
        <dbReference type="ARBA" id="ARBA00022448"/>
    </source>
</evidence>
<dbReference type="InterPro" id="IPR025720">
    <property type="entry name" value="RibU"/>
</dbReference>
<gene>
    <name evidence="10" type="ORF">IAA48_01705</name>
</gene>
<dbReference type="PIRSF" id="PIRSF037778">
    <property type="entry name" value="UCP037778_transp_RibU"/>
    <property type="match status" value="1"/>
</dbReference>
<evidence type="ECO:0000256" key="5">
    <source>
        <dbReference type="ARBA" id="ARBA00022692"/>
    </source>
</evidence>
<evidence type="ECO:0000256" key="1">
    <source>
        <dbReference type="ARBA" id="ARBA00004651"/>
    </source>
</evidence>
<reference evidence="10" key="2">
    <citation type="submission" date="2021-04" db="EMBL/GenBank/DDBJ databases">
        <authorList>
            <person name="Gilroy R."/>
        </authorList>
    </citation>
    <scope>NUCLEOTIDE SEQUENCE</scope>
    <source>
        <strain evidence="10">421</strain>
    </source>
</reference>
<dbReference type="PANTHER" id="PTHR38438:SF1">
    <property type="entry name" value="RIBOFLAVIN TRANSPORTER RIBU"/>
    <property type="match status" value="1"/>
</dbReference>
<dbReference type="AlphaFoldDB" id="A0A9D1RD00"/>
<proteinExistence type="inferred from homology"/>
<organism evidence="10 11">
    <name type="scientific">Candidatus Eubacterium faecipullorum</name>
    <dbReference type="NCBI Taxonomy" id="2838571"/>
    <lineage>
        <taxon>Bacteria</taxon>
        <taxon>Bacillati</taxon>
        <taxon>Bacillota</taxon>
        <taxon>Clostridia</taxon>
        <taxon>Eubacteriales</taxon>
        <taxon>Eubacteriaceae</taxon>
        <taxon>Eubacterium</taxon>
    </lineage>
</organism>
<keyword evidence="4 8" id="KW-1003">Cell membrane</keyword>
<evidence type="ECO:0000256" key="7">
    <source>
        <dbReference type="ARBA" id="ARBA00023136"/>
    </source>
</evidence>
<dbReference type="EMBL" id="DXGE01000009">
    <property type="protein sequence ID" value="HIW85190.1"/>
    <property type="molecule type" value="Genomic_DNA"/>
</dbReference>
<feature type="transmembrane region" description="Helical" evidence="9">
    <location>
        <begin position="46"/>
        <end position="66"/>
    </location>
</feature>
<evidence type="ECO:0000256" key="2">
    <source>
        <dbReference type="ARBA" id="ARBA00005540"/>
    </source>
</evidence>
<dbReference type="Gene3D" id="1.10.1760.20">
    <property type="match status" value="1"/>
</dbReference>
<comment type="caution">
    <text evidence="10">The sequence shown here is derived from an EMBL/GenBank/DDBJ whole genome shotgun (WGS) entry which is preliminary data.</text>
</comment>
<evidence type="ECO:0000313" key="11">
    <source>
        <dbReference type="Proteomes" id="UP000824205"/>
    </source>
</evidence>
<evidence type="ECO:0000256" key="6">
    <source>
        <dbReference type="ARBA" id="ARBA00022989"/>
    </source>
</evidence>
<feature type="transmembrane region" description="Helical" evidence="9">
    <location>
        <begin position="78"/>
        <end position="100"/>
    </location>
</feature>
<evidence type="ECO:0000256" key="4">
    <source>
        <dbReference type="ARBA" id="ARBA00022475"/>
    </source>
</evidence>
<comment type="subcellular location">
    <subcellularLocation>
        <location evidence="1">Cell membrane</location>
        <topology evidence="1">Multi-pass membrane protein</topology>
    </subcellularLocation>
</comment>
<comment type="function">
    <text evidence="8">Probably a riboflavin-binding protein that interacts with the energy-coupling factor (ECF) ABC-transporter complex.</text>
</comment>
<protein>
    <recommendedName>
        <fullName evidence="8">Riboflavin transporter</fullName>
    </recommendedName>
</protein>
<evidence type="ECO:0000256" key="8">
    <source>
        <dbReference type="PIRNR" id="PIRNR037778"/>
    </source>
</evidence>
<sequence>MKTATKTVTRKIAISAMLAAVGVILQLFEIPLPFIPSFIKLDFSDLPGFIGAIVCGPWAGVLITLIRNVIHIFTGSSAGIGELSNFLLSSSFVLSAGLIYKKMPNIKGVLIGGVCGAVIMGIVSFPVNNFIIYPLYYSVMGLPQEAILEMYQLIRPSTGSIAEALVVFNVPFTIAKGLISVILFSVVYKPLEKLIKKM</sequence>
<accession>A0A9D1RD00</accession>
<keyword evidence="3 8" id="KW-0813">Transport</keyword>
<dbReference type="InterPro" id="IPR024529">
    <property type="entry name" value="ECF_trnsprt_substrate-spec"/>
</dbReference>
<reference evidence="10" key="1">
    <citation type="journal article" date="2021" name="PeerJ">
        <title>Extensive microbial diversity within the chicken gut microbiome revealed by metagenomics and culture.</title>
        <authorList>
            <person name="Gilroy R."/>
            <person name="Ravi A."/>
            <person name="Getino M."/>
            <person name="Pursley I."/>
            <person name="Horton D.L."/>
            <person name="Alikhan N.F."/>
            <person name="Baker D."/>
            <person name="Gharbi K."/>
            <person name="Hall N."/>
            <person name="Watson M."/>
            <person name="Adriaenssens E.M."/>
            <person name="Foster-Nyarko E."/>
            <person name="Jarju S."/>
            <person name="Secka A."/>
            <person name="Antonio M."/>
            <person name="Oren A."/>
            <person name="Chaudhuri R.R."/>
            <person name="La Ragione R."/>
            <person name="Hildebrand F."/>
            <person name="Pallen M.J."/>
        </authorList>
    </citation>
    <scope>NUCLEOTIDE SEQUENCE</scope>
    <source>
        <strain evidence="10">421</strain>
    </source>
</reference>
<comment type="similarity">
    <text evidence="2 8">Belongs to the prokaryotic riboflavin transporter (P-RFT) (TC 2.A.87) family.</text>
</comment>
<evidence type="ECO:0000313" key="10">
    <source>
        <dbReference type="EMBL" id="HIW85190.1"/>
    </source>
</evidence>